<evidence type="ECO:0000313" key="2">
    <source>
        <dbReference type="Proteomes" id="UP000199570"/>
    </source>
</evidence>
<gene>
    <name evidence="1" type="ORF">SAMN04490195_2377</name>
</gene>
<protein>
    <submittedName>
        <fullName evidence="1">Uncharacterized protein</fullName>
    </submittedName>
</protein>
<keyword evidence="2" id="KW-1185">Reference proteome</keyword>
<evidence type="ECO:0000313" key="1">
    <source>
        <dbReference type="EMBL" id="SDQ92777.1"/>
    </source>
</evidence>
<organism evidence="1 2">
    <name type="scientific">Pseudomonas moorei</name>
    <dbReference type="NCBI Taxonomy" id="395599"/>
    <lineage>
        <taxon>Bacteria</taxon>
        <taxon>Pseudomonadati</taxon>
        <taxon>Pseudomonadota</taxon>
        <taxon>Gammaproteobacteria</taxon>
        <taxon>Pseudomonadales</taxon>
        <taxon>Pseudomonadaceae</taxon>
        <taxon>Pseudomonas</taxon>
    </lineage>
</organism>
<reference evidence="2" key="1">
    <citation type="submission" date="2016-10" db="EMBL/GenBank/DDBJ databases">
        <authorList>
            <person name="Varghese N."/>
            <person name="Submissions S."/>
        </authorList>
    </citation>
    <scope>NUCLEOTIDE SEQUENCE [LARGE SCALE GENOMIC DNA]</scope>
    <source>
        <strain evidence="2">BS3775</strain>
    </source>
</reference>
<accession>A0A1H1EVN3</accession>
<dbReference type="AlphaFoldDB" id="A0A1H1EVN3"/>
<sequence length="175" mass="19364">MPALQISARQLSATSNEHSPSTMLMVAVANVAQPEQGIEIFKRFSGQHLIDLFNEMDRPDSDKAIVGVLLAIPPKLNGSPRWIAENVFDFGRVELRLADDACLDTYAYRLASKAVFRDNAKVDPADILGWRSLYETSNADGDVDPELVAHQTWLSIVITRMVNAVNLPDEEDAPE</sequence>
<dbReference type="RefSeq" id="WP_245706685.1">
    <property type="nucleotide sequence ID" value="NZ_FNKJ01000003.1"/>
</dbReference>
<proteinExistence type="predicted"/>
<name>A0A1H1EVN3_9PSED</name>
<dbReference type="EMBL" id="FNKJ01000003">
    <property type="protein sequence ID" value="SDQ92777.1"/>
    <property type="molecule type" value="Genomic_DNA"/>
</dbReference>
<dbReference type="Proteomes" id="UP000199570">
    <property type="component" value="Unassembled WGS sequence"/>
</dbReference>